<dbReference type="SUPFAM" id="SSF54637">
    <property type="entry name" value="Thioesterase/thiol ester dehydrase-isomerase"/>
    <property type="match status" value="2"/>
</dbReference>
<protein>
    <submittedName>
        <fullName evidence="2">Thioesterase family protein</fullName>
    </submittedName>
</protein>
<comment type="caution">
    <text evidence="2">The sequence shown here is derived from an EMBL/GenBank/DDBJ whole genome shotgun (WGS) entry which is preliminary data.</text>
</comment>
<name>A0ABT9A1M1_9SPHN</name>
<dbReference type="RefSeq" id="WP_304561611.1">
    <property type="nucleotide sequence ID" value="NZ_JAUQSZ010000008.1"/>
</dbReference>
<keyword evidence="3" id="KW-1185">Reference proteome</keyword>
<feature type="domain" description="Acyl-CoA thioesterase-like C-terminal" evidence="1">
    <location>
        <begin position="148"/>
        <end position="267"/>
    </location>
</feature>
<dbReference type="InterPro" id="IPR042171">
    <property type="entry name" value="Acyl-CoA_hotdog"/>
</dbReference>
<dbReference type="InterPro" id="IPR049450">
    <property type="entry name" value="ACOT8-like_C"/>
</dbReference>
<dbReference type="InterPro" id="IPR029069">
    <property type="entry name" value="HotDog_dom_sf"/>
</dbReference>
<reference evidence="2" key="1">
    <citation type="submission" date="2023-07" db="EMBL/GenBank/DDBJ databases">
        <authorList>
            <person name="Kim M.K."/>
        </authorList>
    </citation>
    <scope>NUCLEOTIDE SEQUENCE</scope>
    <source>
        <strain evidence="2">CA1-15</strain>
    </source>
</reference>
<evidence type="ECO:0000259" key="1">
    <source>
        <dbReference type="Pfam" id="PF20789"/>
    </source>
</evidence>
<dbReference type="Gene3D" id="2.40.160.210">
    <property type="entry name" value="Acyl-CoA thioesterase, double hotdog domain"/>
    <property type="match status" value="1"/>
</dbReference>
<organism evidence="2 3">
    <name type="scientific">Sphingomonas immobilis</name>
    <dbReference type="NCBI Taxonomy" id="3063997"/>
    <lineage>
        <taxon>Bacteria</taxon>
        <taxon>Pseudomonadati</taxon>
        <taxon>Pseudomonadota</taxon>
        <taxon>Alphaproteobacteria</taxon>
        <taxon>Sphingomonadales</taxon>
        <taxon>Sphingomonadaceae</taxon>
        <taxon>Sphingomonas</taxon>
    </lineage>
</organism>
<sequence length="275" mass="29540">MSQESATERRGIVTLSAEDAANVCWRFEVEDRLCAGPRGKPFLFGGSALGVAIEAMQRSVGQPVIWANAQYHSFAVPGMILTLTTEIGAAGRRLTQARLIGEADGTRIITVQATLGASIDRHDGQWTAAPATAPWRGCPVVRDHRVYQTGINTQFEFRLARGRYPDGHLLDGVRGDGRVSLWVRPVGGYRLDRPMLAIIADYVSVAICDATGFEIGANSLDNTVRFVGSCHDEWVLVDIEIDAIADGVAHGGLRIFSEHGALLATASTSLVVRGG</sequence>
<evidence type="ECO:0000313" key="2">
    <source>
        <dbReference type="EMBL" id="MDO7843155.1"/>
    </source>
</evidence>
<dbReference type="EMBL" id="JAUQSZ010000008">
    <property type="protein sequence ID" value="MDO7843155.1"/>
    <property type="molecule type" value="Genomic_DNA"/>
</dbReference>
<dbReference type="Pfam" id="PF20789">
    <property type="entry name" value="4HBT_3C"/>
    <property type="match status" value="1"/>
</dbReference>
<accession>A0ABT9A1M1</accession>
<dbReference type="Proteomes" id="UP001176468">
    <property type="component" value="Unassembled WGS sequence"/>
</dbReference>
<proteinExistence type="predicted"/>
<gene>
    <name evidence="2" type="ORF">Q5H94_12545</name>
</gene>
<evidence type="ECO:0000313" key="3">
    <source>
        <dbReference type="Proteomes" id="UP001176468"/>
    </source>
</evidence>